<dbReference type="InterPro" id="IPR052026">
    <property type="entry name" value="ExeA_AAA_ATPase_DNA-bind"/>
</dbReference>
<dbReference type="InterPro" id="IPR027417">
    <property type="entry name" value="P-loop_NTPase"/>
</dbReference>
<evidence type="ECO:0000313" key="3">
    <source>
        <dbReference type="Proteomes" id="UP001279553"/>
    </source>
</evidence>
<name>A0AAW9DKK0_ACIAO</name>
<dbReference type="EMBL" id="JAWXYB010000002">
    <property type="protein sequence ID" value="MDX5929376.1"/>
    <property type="molecule type" value="Genomic_DNA"/>
</dbReference>
<dbReference type="GO" id="GO:0016887">
    <property type="term" value="F:ATP hydrolysis activity"/>
    <property type="evidence" value="ECO:0007669"/>
    <property type="project" value="InterPro"/>
</dbReference>
<organism evidence="2 3">
    <name type="scientific">Acidiphilium acidophilum</name>
    <name type="common">Thiobacillus acidophilus</name>
    <dbReference type="NCBI Taxonomy" id="76588"/>
    <lineage>
        <taxon>Bacteria</taxon>
        <taxon>Pseudomonadati</taxon>
        <taxon>Pseudomonadota</taxon>
        <taxon>Alphaproteobacteria</taxon>
        <taxon>Acetobacterales</taxon>
        <taxon>Acidocellaceae</taxon>
        <taxon>Acidiphilium</taxon>
    </lineage>
</organism>
<protein>
    <submittedName>
        <fullName evidence="2">AAA family ATPase</fullName>
    </submittedName>
</protein>
<evidence type="ECO:0000313" key="2">
    <source>
        <dbReference type="EMBL" id="MDX5929376.1"/>
    </source>
</evidence>
<gene>
    <name evidence="2" type="ORF">SIL87_01170</name>
</gene>
<dbReference type="Pfam" id="PF13401">
    <property type="entry name" value="AAA_22"/>
    <property type="match status" value="1"/>
</dbReference>
<dbReference type="SUPFAM" id="SSF52540">
    <property type="entry name" value="P-loop containing nucleoside triphosphate hydrolases"/>
    <property type="match status" value="1"/>
</dbReference>
<dbReference type="AlphaFoldDB" id="A0AAW9DKK0"/>
<reference evidence="2 3" key="1">
    <citation type="submission" date="2023-11" db="EMBL/GenBank/DDBJ databases">
        <title>MicrobeMod: A computational toolkit for identifying prokaryotic methylation and restriction-modification with nanopore sequencing.</title>
        <authorList>
            <person name="Crits-Christoph A."/>
            <person name="Kang S.C."/>
            <person name="Lee H."/>
            <person name="Ostrov N."/>
        </authorList>
    </citation>
    <scope>NUCLEOTIDE SEQUENCE [LARGE SCALE GENOMIC DNA]</scope>
    <source>
        <strain evidence="2 3">DSMZ 700</strain>
    </source>
</reference>
<comment type="caution">
    <text evidence="2">The sequence shown here is derived from an EMBL/GenBank/DDBJ whole genome shotgun (WGS) entry which is preliminary data.</text>
</comment>
<dbReference type="RefSeq" id="WP_319612459.1">
    <property type="nucleotide sequence ID" value="NZ_JAWXYB010000002.1"/>
</dbReference>
<proteinExistence type="predicted"/>
<keyword evidence="3" id="KW-1185">Reference proteome</keyword>
<feature type="domain" description="ORC1/DEAH AAA+ ATPase" evidence="1">
    <location>
        <begin position="31"/>
        <end position="175"/>
    </location>
</feature>
<dbReference type="PANTHER" id="PTHR35894">
    <property type="entry name" value="GENERAL SECRETION PATHWAY PROTEIN A-RELATED"/>
    <property type="match status" value="1"/>
</dbReference>
<sequence>MTTKECGERAGQFIATKEHRRFTEFAEAVRRHRYIGLCYGPAGVGKTLSARRYTHWNLAGEAIENWDRRPDQEKIDAALAGSRAVFYTPTVLGALRDMRRTLGDLMVRVEICIENHLWGDDEDCLGGKNERRIEMLILDEAERLSMAALEFVRDIFDRTGIGVILIGMPGMEKRLSRYPQLYSRVGFAHHYRPLHSDELTFVLTRHWRRLGLSLDGADFTDSQAIASIARITGGNFRLLHRLFVQIDRILKINGLSVITDDVVEAARSTLVVGI</sequence>
<accession>A0AAW9DKK0</accession>
<dbReference type="InterPro" id="IPR049945">
    <property type="entry name" value="AAA_22"/>
</dbReference>
<evidence type="ECO:0000259" key="1">
    <source>
        <dbReference type="Pfam" id="PF13401"/>
    </source>
</evidence>
<dbReference type="PANTHER" id="PTHR35894:SF5">
    <property type="entry name" value="MU-LIKE PROPHAGE FLUMU DNA TRANSPOSITION PROTEIN B"/>
    <property type="match status" value="1"/>
</dbReference>
<dbReference type="Proteomes" id="UP001279553">
    <property type="component" value="Unassembled WGS sequence"/>
</dbReference>